<keyword evidence="2" id="KW-0325">Glycoprotein</keyword>
<dbReference type="AlphaFoldDB" id="A0A8J2KAT9"/>
<dbReference type="OrthoDB" id="19653at2759"/>
<feature type="chain" id="PRO_5035279770" description="Carboxylesterase type B domain-containing protein" evidence="4">
    <location>
        <begin position="29"/>
        <end position="637"/>
    </location>
</feature>
<keyword evidence="4" id="KW-0732">Signal</keyword>
<name>A0A8J2KAT9_9HEXA</name>
<evidence type="ECO:0000259" key="5">
    <source>
        <dbReference type="Pfam" id="PF00135"/>
    </source>
</evidence>
<evidence type="ECO:0000256" key="4">
    <source>
        <dbReference type="SAM" id="SignalP"/>
    </source>
</evidence>
<keyword evidence="3" id="KW-0812">Transmembrane</keyword>
<evidence type="ECO:0000313" key="6">
    <source>
        <dbReference type="EMBL" id="CAG7784792.1"/>
    </source>
</evidence>
<feature type="domain" description="Carboxylesterase type B" evidence="5">
    <location>
        <begin position="33"/>
        <end position="548"/>
    </location>
</feature>
<dbReference type="InterPro" id="IPR051093">
    <property type="entry name" value="Neuroligin/BSAL"/>
</dbReference>
<dbReference type="PANTHER" id="PTHR43903">
    <property type="entry name" value="NEUROLIGIN"/>
    <property type="match status" value="1"/>
</dbReference>
<evidence type="ECO:0000256" key="3">
    <source>
        <dbReference type="SAM" id="Phobius"/>
    </source>
</evidence>
<evidence type="ECO:0000256" key="2">
    <source>
        <dbReference type="ARBA" id="ARBA00023180"/>
    </source>
</evidence>
<evidence type="ECO:0000256" key="1">
    <source>
        <dbReference type="ARBA" id="ARBA00005964"/>
    </source>
</evidence>
<sequence length="637" mass="72063">MKIPTFQPSFNSGIQFFILIVRLTLVFSDGNYHVKTTSGCVIGESIHLPDWGNVTRFLGIPYAEPPVGPLRFKRTQALLQNPTTYRDDQVNSALHPAACPQTKHLPEFSHKSLPHGGAQISEDCLKLNIYAPYHPHGRAKFPILIWIPGEGFNYADSVQYDGSALVAKGRVIVVTVNYRVGVFGFMSSGNETLAGNAGLHDILNAIKWIRKNAVNFQGNPDNITLGGRFSGAMAISALIVSPLFREEQNVVSLNAKPLVQQVILHDGVAAGRYVLDHRPLDALEHLANITHCNMQFLDSTIKCLQQLPTEHLLSESMKIPQLWKPVMDDDMITGDPLNEFHAEKYPRELKLLIGDNDGAGSLCYLTHAFQQTSGMSQIKKNTLGEADFRNFIRQSLKEFYPMERENDGLTAIVSHEYMYGRNKETFREQYFRFCGAMYIRYPVEFAARSVAKSSETSVYRYQWSYRPTNSSYPSWLHAAIGEEIVYIFPNSLGKNTDSEEDKAIRNKFMDAYISFVQTGNPSSNESQTVWPKFEIVSKKMMNFTKDGMLGSSTSFLDRDIHFWREAVNPLVESLYQNLMEMADRSRTCFKTALVPERSVLGQALIVIVILIGIIFAVAVTYFFVKNWGNPRNLWRFR</sequence>
<dbReference type="Proteomes" id="UP000708208">
    <property type="component" value="Unassembled WGS sequence"/>
</dbReference>
<dbReference type="EMBL" id="CAJVCH010282985">
    <property type="protein sequence ID" value="CAG7784792.1"/>
    <property type="molecule type" value="Genomic_DNA"/>
</dbReference>
<feature type="signal peptide" evidence="4">
    <location>
        <begin position="1"/>
        <end position="28"/>
    </location>
</feature>
<protein>
    <recommendedName>
        <fullName evidence="5">Carboxylesterase type B domain-containing protein</fullName>
    </recommendedName>
</protein>
<dbReference type="InterPro" id="IPR002018">
    <property type="entry name" value="CarbesteraseB"/>
</dbReference>
<evidence type="ECO:0000313" key="7">
    <source>
        <dbReference type="Proteomes" id="UP000708208"/>
    </source>
</evidence>
<proteinExistence type="inferred from homology"/>
<dbReference type="Pfam" id="PF00135">
    <property type="entry name" value="COesterase"/>
    <property type="match status" value="1"/>
</dbReference>
<keyword evidence="7" id="KW-1185">Reference proteome</keyword>
<reference evidence="6" key="1">
    <citation type="submission" date="2021-06" db="EMBL/GenBank/DDBJ databases">
        <authorList>
            <person name="Hodson N. C."/>
            <person name="Mongue J. A."/>
            <person name="Jaron S. K."/>
        </authorList>
    </citation>
    <scope>NUCLEOTIDE SEQUENCE</scope>
</reference>
<gene>
    <name evidence="6" type="ORF">AFUS01_LOCUS23456</name>
</gene>
<keyword evidence="3" id="KW-0472">Membrane</keyword>
<keyword evidence="3" id="KW-1133">Transmembrane helix</keyword>
<comment type="similarity">
    <text evidence="1">Belongs to the type-B carboxylesterase/lipase family.</text>
</comment>
<comment type="caution">
    <text evidence="6">The sequence shown here is derived from an EMBL/GenBank/DDBJ whole genome shotgun (WGS) entry which is preliminary data.</text>
</comment>
<organism evidence="6 7">
    <name type="scientific">Allacma fusca</name>
    <dbReference type="NCBI Taxonomy" id="39272"/>
    <lineage>
        <taxon>Eukaryota</taxon>
        <taxon>Metazoa</taxon>
        <taxon>Ecdysozoa</taxon>
        <taxon>Arthropoda</taxon>
        <taxon>Hexapoda</taxon>
        <taxon>Collembola</taxon>
        <taxon>Symphypleona</taxon>
        <taxon>Sminthuridae</taxon>
        <taxon>Allacma</taxon>
    </lineage>
</organism>
<feature type="transmembrane region" description="Helical" evidence="3">
    <location>
        <begin position="599"/>
        <end position="624"/>
    </location>
</feature>
<accession>A0A8J2KAT9</accession>